<keyword evidence="3" id="KW-1185">Reference proteome</keyword>
<evidence type="ECO:0000313" key="2">
    <source>
        <dbReference type="EMBL" id="MFC0842228.1"/>
    </source>
</evidence>
<accession>A0ABV6T9Y3</accession>
<evidence type="ECO:0000313" key="3">
    <source>
        <dbReference type="Proteomes" id="UP001589887"/>
    </source>
</evidence>
<dbReference type="RefSeq" id="WP_229849087.1">
    <property type="nucleotide sequence ID" value="NZ_JBHMQV010000001.1"/>
</dbReference>
<reference evidence="2 3" key="1">
    <citation type="submission" date="2024-09" db="EMBL/GenBank/DDBJ databases">
        <authorList>
            <person name="Sun Q."/>
            <person name="Mori K."/>
        </authorList>
    </citation>
    <scope>NUCLEOTIDE SEQUENCE [LARGE SCALE GENOMIC DNA]</scope>
    <source>
        <strain evidence="2 3">JCM 4557</strain>
    </source>
</reference>
<evidence type="ECO:0008006" key="4">
    <source>
        <dbReference type="Google" id="ProtNLM"/>
    </source>
</evidence>
<evidence type="ECO:0000256" key="1">
    <source>
        <dbReference type="SAM" id="MobiDB-lite"/>
    </source>
</evidence>
<protein>
    <recommendedName>
        <fullName evidence="4">Resolvase/invertase-type recombinase catalytic domain-containing protein</fullName>
    </recommendedName>
</protein>
<dbReference type="EMBL" id="JBHMQV010000001">
    <property type="protein sequence ID" value="MFC0842228.1"/>
    <property type="molecule type" value="Genomic_DNA"/>
</dbReference>
<name>A0ABV6T9Y3_9ACTN</name>
<feature type="region of interest" description="Disordered" evidence="1">
    <location>
        <begin position="1"/>
        <end position="20"/>
    </location>
</feature>
<organism evidence="2 3">
    <name type="scientific">Streptomyces noboritoensis</name>
    <dbReference type="NCBI Taxonomy" id="67337"/>
    <lineage>
        <taxon>Bacteria</taxon>
        <taxon>Bacillati</taxon>
        <taxon>Actinomycetota</taxon>
        <taxon>Actinomycetes</taxon>
        <taxon>Kitasatosporales</taxon>
        <taxon>Streptomycetaceae</taxon>
        <taxon>Streptomyces</taxon>
    </lineage>
</organism>
<comment type="caution">
    <text evidence="2">The sequence shown here is derived from an EMBL/GenBank/DDBJ whole genome shotgun (WGS) entry which is preliminary data.</text>
</comment>
<gene>
    <name evidence="2" type="ORF">ACFH04_00520</name>
</gene>
<dbReference type="Proteomes" id="UP001589887">
    <property type="component" value="Unassembled WGS sequence"/>
</dbReference>
<proteinExistence type="predicted"/>
<sequence>MYEMKRLGRDIIPTGKRKGQTPSVASIYRALAGYAKREAYPEAIEAAHADFAALQNGEAPGPRLAFPGQVSL</sequence>